<dbReference type="GO" id="GO:0035198">
    <property type="term" value="F:miRNA binding"/>
    <property type="evidence" value="ECO:0007669"/>
    <property type="project" value="UniProtKB-ARBA"/>
</dbReference>
<evidence type="ECO:0000259" key="25">
    <source>
        <dbReference type="PROSITE" id="PS50119"/>
    </source>
</evidence>
<dbReference type="EC" id="2.3.2.27" evidence="5"/>
<dbReference type="PROSITE" id="PS50089">
    <property type="entry name" value="ZF_RING_2"/>
    <property type="match status" value="1"/>
</dbReference>
<dbReference type="PROSITE" id="PS00518">
    <property type="entry name" value="ZF_RING_1"/>
    <property type="match status" value="1"/>
</dbReference>
<dbReference type="InterPro" id="IPR013783">
    <property type="entry name" value="Ig-like_fold"/>
</dbReference>
<evidence type="ECO:0000256" key="1">
    <source>
        <dbReference type="ARBA" id="ARBA00000900"/>
    </source>
</evidence>
<dbReference type="PROSITE" id="PS50194">
    <property type="entry name" value="FILAMIN_REPEAT"/>
    <property type="match status" value="1"/>
</dbReference>
<dbReference type="SUPFAM" id="SSF57845">
    <property type="entry name" value="B-box zinc-binding domain"/>
    <property type="match status" value="1"/>
</dbReference>
<feature type="domain" description="B box-type" evidence="25">
    <location>
        <begin position="154"/>
        <end position="195"/>
    </location>
</feature>
<evidence type="ECO:0000256" key="22">
    <source>
        <dbReference type="PROSITE-ProRule" id="PRU00087"/>
    </source>
</evidence>
<evidence type="ECO:0000256" key="15">
    <source>
        <dbReference type="ARBA" id="ARBA00023054"/>
    </source>
</evidence>
<dbReference type="CDD" id="cd19796">
    <property type="entry name" value="Bbox2_TRIM71_C-VII"/>
    <property type="match status" value="1"/>
</dbReference>
<dbReference type="SMART" id="SM00336">
    <property type="entry name" value="BBOX"/>
    <property type="match status" value="2"/>
</dbReference>
<evidence type="ECO:0000313" key="26">
    <source>
        <dbReference type="EMBL" id="MBY09511.1"/>
    </source>
</evidence>
<dbReference type="InterPro" id="IPR001258">
    <property type="entry name" value="NHL_repeat"/>
</dbReference>
<evidence type="ECO:0000256" key="17">
    <source>
        <dbReference type="ARBA" id="ARBA00040205"/>
    </source>
</evidence>
<comment type="subcellular location">
    <subcellularLocation>
        <location evidence="2">Cytoplasm</location>
        <location evidence="2">P-body</location>
    </subcellularLocation>
</comment>
<dbReference type="PANTHER" id="PTHR24104">
    <property type="entry name" value="E3 UBIQUITIN-PROTEIN LIGASE NHLRC1-RELATED"/>
    <property type="match status" value="1"/>
</dbReference>
<evidence type="ECO:0000256" key="8">
    <source>
        <dbReference type="ARBA" id="ARBA00022679"/>
    </source>
</evidence>
<evidence type="ECO:0000256" key="4">
    <source>
        <dbReference type="ARBA" id="ARBA00008518"/>
    </source>
</evidence>
<dbReference type="AlphaFoldDB" id="A0A2R5LJ31"/>
<dbReference type="PROSITE" id="PS50119">
    <property type="entry name" value="ZF_BBOX"/>
    <property type="match status" value="2"/>
</dbReference>
<feature type="repeat" description="NHL" evidence="23">
    <location>
        <begin position="709"/>
        <end position="746"/>
    </location>
</feature>
<comment type="catalytic activity">
    <reaction evidence="1">
        <text>S-ubiquitinyl-[E2 ubiquitin-conjugating enzyme]-L-cysteine + [acceptor protein]-L-lysine = [E2 ubiquitin-conjugating enzyme]-L-cysteine + N(6)-ubiquitinyl-[acceptor protein]-L-lysine.</text>
        <dbReference type="EC" id="2.3.2.27"/>
    </reaction>
</comment>
<evidence type="ECO:0000256" key="21">
    <source>
        <dbReference type="PROSITE-ProRule" id="PRU00024"/>
    </source>
</evidence>
<dbReference type="SMART" id="SM00557">
    <property type="entry name" value="IG_FLMN"/>
    <property type="match status" value="1"/>
</dbReference>
<keyword evidence="15" id="KW-0175">Coiled coil</keyword>
<dbReference type="InterPro" id="IPR013083">
    <property type="entry name" value="Znf_RING/FYVE/PHD"/>
</dbReference>
<evidence type="ECO:0000256" key="10">
    <source>
        <dbReference type="ARBA" id="ARBA00022737"/>
    </source>
</evidence>
<feature type="domain" description="B box-type" evidence="25">
    <location>
        <begin position="94"/>
        <end position="136"/>
    </location>
</feature>
<feature type="domain" description="RING-type" evidence="24">
    <location>
        <begin position="18"/>
        <end position="55"/>
    </location>
</feature>
<dbReference type="Pfam" id="PF22586">
    <property type="entry name" value="ANCHR-like_BBOX"/>
    <property type="match status" value="1"/>
</dbReference>
<dbReference type="InterPro" id="IPR001841">
    <property type="entry name" value="Znf_RING"/>
</dbReference>
<dbReference type="GO" id="GO:0000932">
    <property type="term" value="C:P-body"/>
    <property type="evidence" value="ECO:0007669"/>
    <property type="project" value="UniProtKB-SubCell"/>
</dbReference>
<accession>A0A2R5LJ31</accession>
<feature type="repeat" description="NHL" evidence="23">
    <location>
        <begin position="469"/>
        <end position="512"/>
    </location>
</feature>
<comment type="similarity">
    <text evidence="4">Belongs to the TRIM/RBCC family.</text>
</comment>
<dbReference type="GO" id="GO:0061630">
    <property type="term" value="F:ubiquitin protein ligase activity"/>
    <property type="evidence" value="ECO:0007669"/>
    <property type="project" value="UniProtKB-EC"/>
</dbReference>
<dbReference type="InterPro" id="IPR001298">
    <property type="entry name" value="Filamin/ABP280_rpt"/>
</dbReference>
<feature type="repeat" description="NHL" evidence="23">
    <location>
        <begin position="659"/>
        <end position="702"/>
    </location>
</feature>
<keyword evidence="12" id="KW-0833">Ubl conjugation pathway</keyword>
<dbReference type="CDD" id="cd19812">
    <property type="entry name" value="Bbox1_TRIM71_C-VII"/>
    <property type="match status" value="1"/>
</dbReference>
<dbReference type="GO" id="GO:0031047">
    <property type="term" value="P:regulatory ncRNA-mediated gene silencing"/>
    <property type="evidence" value="ECO:0007669"/>
    <property type="project" value="UniProtKB-KW"/>
</dbReference>
<evidence type="ECO:0000256" key="2">
    <source>
        <dbReference type="ARBA" id="ARBA00004201"/>
    </source>
</evidence>
<evidence type="ECO:0000256" key="7">
    <source>
        <dbReference type="ARBA" id="ARBA00022490"/>
    </source>
</evidence>
<dbReference type="Pfam" id="PF00630">
    <property type="entry name" value="Filamin"/>
    <property type="match status" value="1"/>
</dbReference>
<dbReference type="GO" id="GO:0017148">
    <property type="term" value="P:negative regulation of translation"/>
    <property type="evidence" value="ECO:0007669"/>
    <property type="project" value="UniProtKB-ARBA"/>
</dbReference>
<dbReference type="EMBL" id="GGLE01005385">
    <property type="protein sequence ID" value="MBY09511.1"/>
    <property type="molecule type" value="Transcribed_RNA"/>
</dbReference>
<evidence type="ECO:0000256" key="23">
    <source>
        <dbReference type="PROSITE-ProRule" id="PRU00504"/>
    </source>
</evidence>
<evidence type="ECO:0000256" key="20">
    <source>
        <dbReference type="ARBA" id="ARBA00043228"/>
    </source>
</evidence>
<dbReference type="Pfam" id="PF00643">
    <property type="entry name" value="zf-B_box"/>
    <property type="match status" value="1"/>
</dbReference>
<dbReference type="CDD" id="cd14954">
    <property type="entry name" value="NHL_TRIM71_like"/>
    <property type="match status" value="1"/>
</dbReference>
<evidence type="ECO:0000256" key="14">
    <source>
        <dbReference type="ARBA" id="ARBA00022884"/>
    </source>
</evidence>
<dbReference type="SUPFAM" id="SSF101898">
    <property type="entry name" value="NHL repeat"/>
    <property type="match status" value="1"/>
</dbReference>
<proteinExistence type="inferred from homology"/>
<dbReference type="InterPro" id="IPR050952">
    <property type="entry name" value="TRIM-NHL_E3_ligases"/>
</dbReference>
<sequence>MAAFGGNTHLDFVAEVGCSLCRCQPRADLRVLSCLHSLCPKCLDECKGDLACPVCGHEENSMDCYGLPPPFIIRNILSVVKEDYENGFGDYGPCSACDEGNPATGRCRDCNELLCDNCVWAHQRVRLTKDHNIVRVSEDKPQIMLNSCTNNNSGDHRRCERHDREVLNLYCETCFEALCRECTMKEHAGHSFVYLQDAVASARAAVGEALADARAWVRSLKEGVDRAREMSERVRARAQAVETELRATVRRHRVALDQRERELVQRLKQIECVKEAALSQQRDDLRAAVERVTHAAERVQHAHADLDLLRASKDLAARLEEIRRAKTQPLEDDAVTFTSPDSALLGAIRALGFLSSAGFAPKSIVIGDGLQKALKGRRALFVVQARDHLGDPRLVGGDPIAVTVRGPDGSSVRVDVVDQQNGSYQVTYHPQVEGRHSIAVLLRGVDVLRSPFTVMVRSGRNYIAMGSPLLSIGGEGDSEGQLCRPWGVCSDSEGRLIVADRSNNRIQIFNPDGSFRSKFGSAGDRPGQFDRPAGVAWDATRNRIIVADKDNHRIQVFLQDGKFLLKFGEKGSKTGQFSYPWDVAVNMEGQILVSDTRNHRIQLFQADGTFINKYGFDGGPLWKQFDSPRGVAFLNDGHMVVTDFNNHRVLVIRPDFQSARYLGGEGSEPGRFMRPQGVAVDVEGHIIVADSRNHRIQVFRPDGTLFAWFGTKGEGPGELDRPSGVSVGPDGQVAVVDFGNNRVQVF</sequence>
<feature type="repeat" description="Filamin" evidence="22">
    <location>
        <begin position="355"/>
        <end position="456"/>
    </location>
</feature>
<keyword evidence="10" id="KW-0677">Repeat</keyword>
<feature type="repeat" description="NHL" evidence="23">
    <location>
        <begin position="516"/>
        <end position="560"/>
    </location>
</feature>
<evidence type="ECO:0000256" key="6">
    <source>
        <dbReference type="ARBA" id="ARBA00022473"/>
    </source>
</evidence>
<evidence type="ECO:0000256" key="3">
    <source>
        <dbReference type="ARBA" id="ARBA00004906"/>
    </source>
</evidence>
<dbReference type="GO" id="GO:0008270">
    <property type="term" value="F:zinc ion binding"/>
    <property type="evidence" value="ECO:0007669"/>
    <property type="project" value="UniProtKB-KW"/>
</dbReference>
<evidence type="ECO:0000256" key="9">
    <source>
        <dbReference type="ARBA" id="ARBA00022723"/>
    </source>
</evidence>
<dbReference type="GO" id="GO:0043161">
    <property type="term" value="P:proteasome-mediated ubiquitin-dependent protein catabolic process"/>
    <property type="evidence" value="ECO:0007669"/>
    <property type="project" value="TreeGrafter"/>
</dbReference>
<dbReference type="Gene3D" id="2.120.10.30">
    <property type="entry name" value="TolB, C-terminal domain"/>
    <property type="match status" value="3"/>
</dbReference>
<keyword evidence="11 21" id="KW-0863">Zinc-finger</keyword>
<keyword evidence="7" id="KW-0963">Cytoplasm</keyword>
<keyword evidence="14" id="KW-0694">RNA-binding</keyword>
<evidence type="ECO:0000256" key="11">
    <source>
        <dbReference type="ARBA" id="ARBA00022771"/>
    </source>
</evidence>
<feature type="repeat" description="NHL" evidence="23">
    <location>
        <begin position="619"/>
        <end position="655"/>
    </location>
</feature>
<evidence type="ECO:0000256" key="16">
    <source>
        <dbReference type="ARBA" id="ARBA00023158"/>
    </source>
</evidence>
<dbReference type="InterPro" id="IPR011042">
    <property type="entry name" value="6-blade_b-propeller_TolB-like"/>
</dbReference>
<keyword evidence="8" id="KW-0808">Transferase</keyword>
<keyword evidence="13" id="KW-0862">Zinc</keyword>
<keyword evidence="9" id="KW-0479">Metal-binding</keyword>
<dbReference type="PANTHER" id="PTHR24104:SF48">
    <property type="entry name" value="PROTEIN WECH"/>
    <property type="match status" value="1"/>
</dbReference>
<evidence type="ECO:0000259" key="24">
    <source>
        <dbReference type="PROSITE" id="PS50089"/>
    </source>
</evidence>
<dbReference type="Pfam" id="PF01436">
    <property type="entry name" value="NHL"/>
    <property type="match status" value="6"/>
</dbReference>
<evidence type="ECO:0000256" key="18">
    <source>
        <dbReference type="ARBA" id="ARBA00041679"/>
    </source>
</evidence>
<dbReference type="FunFam" id="2.120.10.30:FF:000025">
    <property type="entry name" value="E3 ubiquitin-protein ligase TRIM71"/>
    <property type="match status" value="1"/>
</dbReference>
<evidence type="ECO:0000256" key="19">
    <source>
        <dbReference type="ARBA" id="ARBA00042007"/>
    </source>
</evidence>
<dbReference type="InterPro" id="IPR000315">
    <property type="entry name" value="Znf_B-box"/>
</dbReference>
<dbReference type="PROSITE" id="PS51125">
    <property type="entry name" value="NHL"/>
    <property type="match status" value="6"/>
</dbReference>
<evidence type="ECO:0000256" key="13">
    <source>
        <dbReference type="ARBA" id="ARBA00022833"/>
    </source>
</evidence>
<dbReference type="FunFam" id="2.120.10.30:FF:000080">
    <property type="entry name" value="E3 ubiquitin-protein ligase TRIM71"/>
    <property type="match status" value="1"/>
</dbReference>
<organism evidence="26">
    <name type="scientific">Ornithodoros turicata</name>
    <dbReference type="NCBI Taxonomy" id="34597"/>
    <lineage>
        <taxon>Eukaryota</taxon>
        <taxon>Metazoa</taxon>
        <taxon>Ecdysozoa</taxon>
        <taxon>Arthropoda</taxon>
        <taxon>Chelicerata</taxon>
        <taxon>Arachnida</taxon>
        <taxon>Acari</taxon>
        <taxon>Parasitiformes</taxon>
        <taxon>Ixodida</taxon>
        <taxon>Ixodoidea</taxon>
        <taxon>Argasidae</taxon>
        <taxon>Ornithodorinae</taxon>
        <taxon>Ornithodoros</taxon>
    </lineage>
</organism>
<dbReference type="InterPro" id="IPR014756">
    <property type="entry name" value="Ig_E-set"/>
</dbReference>
<keyword evidence="6" id="KW-0217">Developmental protein</keyword>
<reference evidence="26" key="1">
    <citation type="submission" date="2018-03" db="EMBL/GenBank/DDBJ databases">
        <title>The relapsing fever spirochete Borrelia turicatae persists in the highly oxidative environment of its soft-bodied tick vector.</title>
        <authorList>
            <person name="Bourret T.J."/>
            <person name="Boyle W.K."/>
            <person name="Valenzuela J.G."/>
            <person name="Oliveira F."/>
            <person name="Lopez J.E."/>
        </authorList>
    </citation>
    <scope>NUCLEOTIDE SEQUENCE</scope>
    <source>
        <strain evidence="26">Kansas strain/isolate</strain>
        <tissue evidence="26">Salivary glands</tissue>
    </source>
</reference>
<comment type="pathway">
    <text evidence="3">Protein modification; protein ubiquitination.</text>
</comment>
<keyword evidence="16" id="KW-0943">RNA-mediated gene silencing</keyword>
<evidence type="ECO:0000256" key="12">
    <source>
        <dbReference type="ARBA" id="ARBA00022786"/>
    </source>
</evidence>
<dbReference type="Gene3D" id="3.30.160.60">
    <property type="entry name" value="Classic Zinc Finger"/>
    <property type="match status" value="1"/>
</dbReference>
<dbReference type="Gene3D" id="2.60.40.10">
    <property type="entry name" value="Immunoglobulins"/>
    <property type="match status" value="1"/>
</dbReference>
<dbReference type="Gene3D" id="3.30.40.10">
    <property type="entry name" value="Zinc/RING finger domain, C3HC4 (zinc finger)"/>
    <property type="match status" value="1"/>
</dbReference>
<protein>
    <recommendedName>
        <fullName evidence="17">E3 ubiquitin-protein ligase TRIM71</fullName>
        <ecNumber evidence="5">2.3.2.27</ecNumber>
    </recommendedName>
    <alternativeName>
        <fullName evidence="20">Protein lin-41 homolog</fullName>
    </alternativeName>
    <alternativeName>
        <fullName evidence="18">RING-type E3 ubiquitin transferase TRIM71</fullName>
    </alternativeName>
    <alternativeName>
        <fullName evidence="19">Tripartite motif-containing protein 71</fullName>
    </alternativeName>
</protein>
<dbReference type="SUPFAM" id="SSF81296">
    <property type="entry name" value="E set domains"/>
    <property type="match status" value="1"/>
</dbReference>
<evidence type="ECO:0000256" key="5">
    <source>
        <dbReference type="ARBA" id="ARBA00012483"/>
    </source>
</evidence>
<dbReference type="FunFam" id="2.120.10.30:FF:000013">
    <property type="entry name" value="E3 ubiquitin-protein ligase TRIM71"/>
    <property type="match status" value="1"/>
</dbReference>
<dbReference type="InterPro" id="IPR017868">
    <property type="entry name" value="Filamin/ABP280_repeat-like"/>
</dbReference>
<dbReference type="GO" id="GO:0000209">
    <property type="term" value="P:protein polyubiquitination"/>
    <property type="evidence" value="ECO:0007669"/>
    <property type="project" value="TreeGrafter"/>
</dbReference>
<name>A0A2R5LJ31_9ACAR</name>
<dbReference type="InterPro" id="IPR017907">
    <property type="entry name" value="Znf_RING_CS"/>
</dbReference>
<feature type="repeat" description="NHL" evidence="23">
    <location>
        <begin position="564"/>
        <end position="607"/>
    </location>
</feature>